<accession>A0A178IFS8</accession>
<dbReference type="CDD" id="cd09010">
    <property type="entry name" value="MTAP_SsMTAPII_like_MTIP"/>
    <property type="match status" value="1"/>
</dbReference>
<dbReference type="PANTHER" id="PTHR42679:SF2">
    <property type="entry name" value="S-METHYL-5'-THIOADENOSINE PHOSPHORYLASE"/>
    <property type="match status" value="1"/>
</dbReference>
<dbReference type="InterPro" id="IPR035994">
    <property type="entry name" value="Nucleoside_phosphorylase_sf"/>
</dbReference>
<keyword evidence="5" id="KW-1185">Reference proteome</keyword>
<dbReference type="GO" id="GO:0017061">
    <property type="term" value="F:S-methyl-5-thioadenosine phosphorylase activity"/>
    <property type="evidence" value="ECO:0007669"/>
    <property type="project" value="InterPro"/>
</dbReference>
<reference evidence="4 5" key="1">
    <citation type="submission" date="2016-01" db="EMBL/GenBank/DDBJ databases">
        <title>High potential of lignocellulose degradation of a new Verrucomicrobia species.</title>
        <authorList>
            <person name="Wang Y."/>
            <person name="Shi Y."/>
            <person name="Qiu Z."/>
            <person name="Liu S."/>
            <person name="Yang H."/>
        </authorList>
    </citation>
    <scope>NUCLEOTIDE SEQUENCE [LARGE SCALE GENOMIC DNA]</scope>
    <source>
        <strain evidence="4 5">TSB47</strain>
    </source>
</reference>
<protein>
    <submittedName>
        <fullName evidence="4">Purine phosphorylase</fullName>
    </submittedName>
</protein>
<proteinExistence type="predicted"/>
<feature type="domain" description="Nucleoside phosphorylase" evidence="3">
    <location>
        <begin position="36"/>
        <end position="230"/>
    </location>
</feature>
<dbReference type="GO" id="GO:0005829">
    <property type="term" value="C:cytosol"/>
    <property type="evidence" value="ECO:0007669"/>
    <property type="project" value="TreeGrafter"/>
</dbReference>
<evidence type="ECO:0000313" key="4">
    <source>
        <dbReference type="EMBL" id="OAM88874.1"/>
    </source>
</evidence>
<organism evidence="4 5">
    <name type="scientific">Termitidicoccus mucosus</name>
    <dbReference type="NCBI Taxonomy" id="1184151"/>
    <lineage>
        <taxon>Bacteria</taxon>
        <taxon>Pseudomonadati</taxon>
        <taxon>Verrucomicrobiota</taxon>
        <taxon>Opitutia</taxon>
        <taxon>Opitutales</taxon>
        <taxon>Opitutaceae</taxon>
        <taxon>Termitidicoccus</taxon>
    </lineage>
</organism>
<dbReference type="Pfam" id="PF01048">
    <property type="entry name" value="PNP_UDP_1"/>
    <property type="match status" value="1"/>
</dbReference>
<sequence length="234" mass="25642">MKVAFISGTSMMNSALFTDWGQGAAVETTWGRVSYRKRGGHVIINRHGEGAQKPPHAINHRANIRALADLGFTDVVSVNSVGSLRLNLPPGTLVSCADYVCLQDGPATFFDDELRGGSPGIANNLIPMLTEKLAPEFVVHTGKIYVQMRGPRFETRAEVRILREWGDVVGMTAAHEADLCAETGLRYNSLAIVDNYANGLEGAAGIDFERFKELVRENQARVDRLFTRLLEILG</sequence>
<keyword evidence="2" id="KW-0808">Transferase</keyword>
<name>A0A178IFS8_9BACT</name>
<dbReference type="OrthoDB" id="1523230at2"/>
<dbReference type="Proteomes" id="UP000078486">
    <property type="component" value="Unassembled WGS sequence"/>
</dbReference>
<evidence type="ECO:0000259" key="3">
    <source>
        <dbReference type="Pfam" id="PF01048"/>
    </source>
</evidence>
<evidence type="ECO:0000313" key="5">
    <source>
        <dbReference type="Proteomes" id="UP000078486"/>
    </source>
</evidence>
<comment type="caution">
    <text evidence="4">The sequence shown here is derived from an EMBL/GenBank/DDBJ whole genome shotgun (WGS) entry which is preliminary data.</text>
</comment>
<dbReference type="SUPFAM" id="SSF53167">
    <property type="entry name" value="Purine and uridine phosphorylases"/>
    <property type="match status" value="1"/>
</dbReference>
<gene>
    <name evidence="4" type="ORF">AW736_17690</name>
</gene>
<dbReference type="AlphaFoldDB" id="A0A178IFS8"/>
<dbReference type="PANTHER" id="PTHR42679">
    <property type="entry name" value="S-METHYL-5'-THIOADENOSINE PHOSPHORYLASE"/>
    <property type="match status" value="1"/>
</dbReference>
<keyword evidence="1" id="KW-0328">Glycosyltransferase</keyword>
<dbReference type="InterPro" id="IPR000845">
    <property type="entry name" value="Nucleoside_phosphorylase_d"/>
</dbReference>
<dbReference type="GO" id="GO:0009116">
    <property type="term" value="P:nucleoside metabolic process"/>
    <property type="evidence" value="ECO:0007669"/>
    <property type="project" value="InterPro"/>
</dbReference>
<dbReference type="Gene3D" id="3.40.50.1580">
    <property type="entry name" value="Nucleoside phosphorylase domain"/>
    <property type="match status" value="1"/>
</dbReference>
<dbReference type="GO" id="GO:0019509">
    <property type="term" value="P:L-methionine salvage from methylthioadenosine"/>
    <property type="evidence" value="ECO:0007669"/>
    <property type="project" value="TreeGrafter"/>
</dbReference>
<dbReference type="EMBL" id="LRRQ01000119">
    <property type="protein sequence ID" value="OAM88874.1"/>
    <property type="molecule type" value="Genomic_DNA"/>
</dbReference>
<evidence type="ECO:0000256" key="2">
    <source>
        <dbReference type="ARBA" id="ARBA00022679"/>
    </source>
</evidence>
<dbReference type="STRING" id="1184151.AW736_17690"/>
<dbReference type="InterPro" id="IPR010044">
    <property type="entry name" value="MTAP"/>
</dbReference>
<evidence type="ECO:0000256" key="1">
    <source>
        <dbReference type="ARBA" id="ARBA00022676"/>
    </source>
</evidence>